<dbReference type="Gene3D" id="1.20.1280.50">
    <property type="match status" value="1"/>
</dbReference>
<dbReference type="Pfam" id="PF00067">
    <property type="entry name" value="p450"/>
    <property type="match status" value="1"/>
</dbReference>
<dbReference type="InterPro" id="IPR036396">
    <property type="entry name" value="Cyt_P450_sf"/>
</dbReference>
<comment type="cofactor">
    <cofactor evidence="1 8">
        <name>heme</name>
        <dbReference type="ChEBI" id="CHEBI:30413"/>
    </cofactor>
</comment>
<dbReference type="GO" id="GO:0004497">
    <property type="term" value="F:monooxygenase activity"/>
    <property type="evidence" value="ECO:0007669"/>
    <property type="project" value="UniProtKB-KW"/>
</dbReference>
<dbReference type="OrthoDB" id="6692864at2759"/>
<keyword evidence="5" id="KW-0560">Oxidoreductase</keyword>
<dbReference type="GO" id="GO:0016705">
    <property type="term" value="F:oxidoreductase activity, acting on paired donors, with incorporation or reduction of molecular oxygen"/>
    <property type="evidence" value="ECO:0007669"/>
    <property type="project" value="InterPro"/>
</dbReference>
<evidence type="ECO:0000256" key="3">
    <source>
        <dbReference type="ARBA" id="ARBA00010617"/>
    </source>
</evidence>
<dbReference type="GO" id="GO:0005506">
    <property type="term" value="F:iron ion binding"/>
    <property type="evidence" value="ECO:0007669"/>
    <property type="project" value="InterPro"/>
</dbReference>
<dbReference type="SUPFAM" id="SSF48264">
    <property type="entry name" value="Cytochrome P450"/>
    <property type="match status" value="1"/>
</dbReference>
<dbReference type="AlphaFoldDB" id="A0A8H6TV74"/>
<evidence type="ECO:0000256" key="8">
    <source>
        <dbReference type="PIRSR" id="PIRSR602401-1"/>
    </source>
</evidence>
<proteinExistence type="inferred from homology"/>
<dbReference type="InterPro" id="IPR001128">
    <property type="entry name" value="Cyt_P450"/>
</dbReference>
<keyword evidence="4 8" id="KW-0479">Metal-binding</keyword>
<evidence type="ECO:0000256" key="9">
    <source>
        <dbReference type="SAM" id="Phobius"/>
    </source>
</evidence>
<keyword evidence="9" id="KW-1133">Transmembrane helix</keyword>
<dbReference type="InterPro" id="IPR002401">
    <property type="entry name" value="Cyt_P450_E_grp-I"/>
</dbReference>
<sequence length="953" mass="106066">MSDPSKLEILAPAALLGLVNHFYFKRHEPKDAHTPLFFLIAQPIGLTYALSRSDSGAFTLSNILLASVAFLASLTTSIVAYRLSPWHPLAHLPGPTLAKVSKLWGLKLALSGNTARVTKELHEKYGDVVRNGPNSVSVNNGDAVRAVLGTGGLQKGVCEAFIFFFGYSLTDTRIVYEPFSDATLPSKAIVNLAGDPHDNRRRIWNRGMSSESLRGYEAILAIRLQQLLDRLDGIAKSPKPNVDITEWISYLTFDFMGDMAFGGGFNMLLDGGDKDGMWGIIRLGVKATSIIAHIPWIVPTFNKIPGLNEVTDRLRRFGSENAGRRVKSGPKETRDLWYHLMDEDGHEKVKPTLPEVLVDGVFAIVAGSDTSSGALNAFMYCVLTHPDIYARVQAEVDRVYPDPDTLFDSEKHEELNLLRACFHESMRLYPPVATGGARQVPAGEPRVVAGKMIPEHTQIFLPPYSIQRNPKHYFPAPDAFDPDRWLRPAAETGDGSDEHEIVNHTTFLAFSYGAANCAAKHLAWREIMMVAAALFRRYEIRFAKDATAHQMIGINNFDLTVICSHLLRLCACGALQLRTALASQNSLMSSSGPKLQDRSTAYIYPVHKLPSEIVSEIFLRYIPTYPACPPIIGDRSPTKLTYVCQRWREIAHATPALWRAIELFVYRPEDWGQEETEAAQSKFRNVQLATAKVWLHRSRVLPISIILGSRDLRADRWNIEPAVSGTFPLLRELEVQANGISPLESGVCDVHAPLLRKAVLDVCGMPEDGSMLRNLPWAQLTWLSLDWVGLDKMSTILRATPNLVRAHLRVDAPEDSESLHQNSNPPVPLLVLETLLVEATSLFRSEHVYDQLLMLRAPALKNLCINEHLLPGPAPHLALSDTLLPRLGCLLERLDVVTELIPVASVEEYASVLQNTQQIKQHSPYDKEAPDTSNLPVGYVDWSLYQSYESSER</sequence>
<organism evidence="10 11">
    <name type="scientific">Mycena chlorophos</name>
    <name type="common">Agaric fungus</name>
    <name type="synonym">Agaricus chlorophos</name>
    <dbReference type="NCBI Taxonomy" id="658473"/>
    <lineage>
        <taxon>Eukaryota</taxon>
        <taxon>Fungi</taxon>
        <taxon>Dikarya</taxon>
        <taxon>Basidiomycota</taxon>
        <taxon>Agaricomycotina</taxon>
        <taxon>Agaricomycetes</taxon>
        <taxon>Agaricomycetidae</taxon>
        <taxon>Agaricales</taxon>
        <taxon>Marasmiineae</taxon>
        <taxon>Mycenaceae</taxon>
        <taxon>Mycena</taxon>
    </lineage>
</organism>
<reference evidence="10" key="1">
    <citation type="submission" date="2020-05" db="EMBL/GenBank/DDBJ databases">
        <title>Mycena genomes resolve the evolution of fungal bioluminescence.</title>
        <authorList>
            <person name="Tsai I.J."/>
        </authorList>
    </citation>
    <scope>NUCLEOTIDE SEQUENCE</scope>
    <source>
        <strain evidence="10">110903Hualien_Pintung</strain>
    </source>
</reference>
<evidence type="ECO:0000256" key="6">
    <source>
        <dbReference type="ARBA" id="ARBA00023004"/>
    </source>
</evidence>
<feature type="transmembrane region" description="Helical" evidence="9">
    <location>
        <begin position="36"/>
        <end position="51"/>
    </location>
</feature>
<evidence type="ECO:0000256" key="2">
    <source>
        <dbReference type="ARBA" id="ARBA00005179"/>
    </source>
</evidence>
<evidence type="ECO:0000256" key="1">
    <source>
        <dbReference type="ARBA" id="ARBA00001971"/>
    </source>
</evidence>
<comment type="similarity">
    <text evidence="3">Belongs to the cytochrome P450 family.</text>
</comment>
<name>A0A8H6TV74_MYCCL</name>
<keyword evidence="7" id="KW-0503">Monooxygenase</keyword>
<keyword evidence="11" id="KW-1185">Reference proteome</keyword>
<evidence type="ECO:0000256" key="5">
    <source>
        <dbReference type="ARBA" id="ARBA00023002"/>
    </source>
</evidence>
<keyword evidence="8" id="KW-0349">Heme</keyword>
<evidence type="ECO:0000313" key="11">
    <source>
        <dbReference type="Proteomes" id="UP000613580"/>
    </source>
</evidence>
<feature type="transmembrane region" description="Helical" evidence="9">
    <location>
        <begin position="7"/>
        <end position="24"/>
    </location>
</feature>
<feature type="transmembrane region" description="Helical" evidence="9">
    <location>
        <begin position="63"/>
        <end position="83"/>
    </location>
</feature>
<evidence type="ECO:0008006" key="12">
    <source>
        <dbReference type="Google" id="ProtNLM"/>
    </source>
</evidence>
<protein>
    <recommendedName>
        <fullName evidence="12">Cytochrome P450</fullName>
    </recommendedName>
</protein>
<evidence type="ECO:0000313" key="10">
    <source>
        <dbReference type="EMBL" id="KAF7322345.1"/>
    </source>
</evidence>
<dbReference type="PRINTS" id="PR00463">
    <property type="entry name" value="EP450I"/>
</dbReference>
<accession>A0A8H6TV74</accession>
<dbReference type="GO" id="GO:0020037">
    <property type="term" value="F:heme binding"/>
    <property type="evidence" value="ECO:0007669"/>
    <property type="project" value="InterPro"/>
</dbReference>
<dbReference type="Gene3D" id="1.10.630.10">
    <property type="entry name" value="Cytochrome P450"/>
    <property type="match status" value="1"/>
</dbReference>
<evidence type="ECO:0000256" key="7">
    <source>
        <dbReference type="ARBA" id="ARBA00023033"/>
    </source>
</evidence>
<gene>
    <name evidence="10" type="ORF">HMN09_00012200</name>
</gene>
<evidence type="ECO:0000256" key="4">
    <source>
        <dbReference type="ARBA" id="ARBA00022723"/>
    </source>
</evidence>
<feature type="binding site" description="axial binding residue" evidence="8">
    <location>
        <position position="517"/>
    </location>
    <ligand>
        <name>heme</name>
        <dbReference type="ChEBI" id="CHEBI:30413"/>
    </ligand>
    <ligandPart>
        <name>Fe</name>
        <dbReference type="ChEBI" id="CHEBI:18248"/>
    </ligandPart>
</feature>
<dbReference type="PANTHER" id="PTHR24305">
    <property type="entry name" value="CYTOCHROME P450"/>
    <property type="match status" value="1"/>
</dbReference>
<comment type="caution">
    <text evidence="10">The sequence shown here is derived from an EMBL/GenBank/DDBJ whole genome shotgun (WGS) entry which is preliminary data.</text>
</comment>
<keyword evidence="9" id="KW-0472">Membrane</keyword>
<dbReference type="PANTHER" id="PTHR24305:SF187">
    <property type="entry name" value="P450, PUTATIVE (EUROFUNG)-RELATED"/>
    <property type="match status" value="1"/>
</dbReference>
<keyword evidence="6 8" id="KW-0408">Iron</keyword>
<dbReference type="Proteomes" id="UP000613580">
    <property type="component" value="Unassembled WGS sequence"/>
</dbReference>
<comment type="pathway">
    <text evidence="2">Secondary metabolite biosynthesis.</text>
</comment>
<dbReference type="InterPro" id="IPR050121">
    <property type="entry name" value="Cytochrome_P450_monoxygenase"/>
</dbReference>
<keyword evidence="9" id="KW-0812">Transmembrane</keyword>
<dbReference type="EMBL" id="JACAZE010000001">
    <property type="protein sequence ID" value="KAF7322345.1"/>
    <property type="molecule type" value="Genomic_DNA"/>
</dbReference>